<dbReference type="GeneID" id="80799695"/>
<evidence type="ECO:0000256" key="3">
    <source>
        <dbReference type="ARBA" id="ARBA00023163"/>
    </source>
</evidence>
<feature type="region of interest" description="Disordered" evidence="4">
    <location>
        <begin position="1"/>
        <end position="24"/>
    </location>
</feature>
<evidence type="ECO:0000313" key="6">
    <source>
        <dbReference type="EMBL" id="PEH90846.1"/>
    </source>
</evidence>
<evidence type="ECO:0000256" key="4">
    <source>
        <dbReference type="SAM" id="MobiDB-lite"/>
    </source>
</evidence>
<keyword evidence="7" id="KW-1185">Reference proteome</keyword>
<dbReference type="OrthoDB" id="8811403at2"/>
<proteinExistence type="predicted"/>
<evidence type="ECO:0000259" key="5">
    <source>
        <dbReference type="PROSITE" id="PS01124"/>
    </source>
</evidence>
<name>A0A2A7V083_COMTR</name>
<keyword evidence="1" id="KW-0805">Transcription regulation</keyword>
<comment type="caution">
    <text evidence="6">The sequence shown here is derived from an EMBL/GenBank/DDBJ whole genome shotgun (WGS) entry which is preliminary data.</text>
</comment>
<gene>
    <name evidence="6" type="ORF">CRM82_03735</name>
</gene>
<evidence type="ECO:0000256" key="2">
    <source>
        <dbReference type="ARBA" id="ARBA00023125"/>
    </source>
</evidence>
<dbReference type="InterPro" id="IPR011051">
    <property type="entry name" value="RmlC_Cupin_sf"/>
</dbReference>
<keyword evidence="2" id="KW-0238">DNA-binding</keyword>
<dbReference type="AlphaFoldDB" id="A0A2A7V083"/>
<dbReference type="InterPro" id="IPR018060">
    <property type="entry name" value="HTH_AraC"/>
</dbReference>
<dbReference type="SUPFAM" id="SSF51182">
    <property type="entry name" value="RmlC-like cupins"/>
    <property type="match status" value="1"/>
</dbReference>
<dbReference type="GO" id="GO:0043565">
    <property type="term" value="F:sequence-specific DNA binding"/>
    <property type="evidence" value="ECO:0007669"/>
    <property type="project" value="InterPro"/>
</dbReference>
<dbReference type="Gene3D" id="1.10.10.60">
    <property type="entry name" value="Homeodomain-like"/>
    <property type="match status" value="1"/>
</dbReference>
<organism evidence="6 7">
    <name type="scientific">Comamonas terrigena</name>
    <dbReference type="NCBI Taxonomy" id="32013"/>
    <lineage>
        <taxon>Bacteria</taxon>
        <taxon>Pseudomonadati</taxon>
        <taxon>Pseudomonadota</taxon>
        <taxon>Betaproteobacteria</taxon>
        <taxon>Burkholderiales</taxon>
        <taxon>Comamonadaceae</taxon>
        <taxon>Comamonas</taxon>
    </lineage>
</organism>
<evidence type="ECO:0000313" key="7">
    <source>
        <dbReference type="Proteomes" id="UP000220246"/>
    </source>
</evidence>
<dbReference type="GO" id="GO:0003700">
    <property type="term" value="F:DNA-binding transcription factor activity"/>
    <property type="evidence" value="ECO:0007669"/>
    <property type="project" value="InterPro"/>
</dbReference>
<dbReference type="SMART" id="SM00342">
    <property type="entry name" value="HTH_ARAC"/>
    <property type="match status" value="1"/>
</dbReference>
<dbReference type="InterPro" id="IPR050204">
    <property type="entry name" value="AraC_XylS_family_regulators"/>
</dbReference>
<dbReference type="EMBL" id="PDEA01000001">
    <property type="protein sequence ID" value="PEH90846.1"/>
    <property type="molecule type" value="Genomic_DNA"/>
</dbReference>
<dbReference type="Pfam" id="PF12833">
    <property type="entry name" value="HTH_18"/>
    <property type="match status" value="1"/>
</dbReference>
<dbReference type="Proteomes" id="UP000220246">
    <property type="component" value="Unassembled WGS sequence"/>
</dbReference>
<dbReference type="Gene3D" id="2.60.120.10">
    <property type="entry name" value="Jelly Rolls"/>
    <property type="match status" value="1"/>
</dbReference>
<sequence>MADPSTVSALVDSSAAPSQDGGRLDAPAWSVRRYSGEHQSHAHDHVQILYALQGRMELELNGHAGYVDAASGMLIPAGASHGYLAQAHTQVQVIDLPAGPGLDRIRRFAVPARLRAPALARHPLSAAAQLALVLDAPSLLHRRTVDLAWLTQQVQAALHADWPTARLAALCHLSVPQFHSRFVELVGQPPQSWLRGLRLDAAEAQLARGQPLETTALRCGYRTASALAYALRRERQVSARSLRAAQR</sequence>
<dbReference type="PROSITE" id="PS01124">
    <property type="entry name" value="HTH_ARAC_FAMILY_2"/>
    <property type="match status" value="1"/>
</dbReference>
<evidence type="ECO:0000256" key="1">
    <source>
        <dbReference type="ARBA" id="ARBA00023015"/>
    </source>
</evidence>
<dbReference type="PANTHER" id="PTHR46796">
    <property type="entry name" value="HTH-TYPE TRANSCRIPTIONAL ACTIVATOR RHAS-RELATED"/>
    <property type="match status" value="1"/>
</dbReference>
<dbReference type="STRING" id="1219032.GCA_001515545_02644"/>
<protein>
    <submittedName>
        <fullName evidence="6">AraC family transcriptional regulator</fullName>
    </submittedName>
</protein>
<dbReference type="RefSeq" id="WP_083520501.1">
    <property type="nucleotide sequence ID" value="NZ_JAOBYP010000008.1"/>
</dbReference>
<reference evidence="7" key="1">
    <citation type="submission" date="2017-09" db="EMBL/GenBank/DDBJ databases">
        <title>FDA dAtabase for Regulatory Grade micrObial Sequences (FDA-ARGOS): Supporting development and validation of Infectious Disease Dx tests.</title>
        <authorList>
            <person name="Minogue T."/>
            <person name="Wolcott M."/>
            <person name="Wasieloski L."/>
            <person name="Aguilar W."/>
            <person name="Moore D."/>
            <person name="Tallon L."/>
            <person name="Sadzewicz L."/>
            <person name="Ott S."/>
            <person name="Zhao X."/>
            <person name="Nagaraj S."/>
            <person name="Vavikolanu K."/>
            <person name="Aluvathingal J."/>
            <person name="Nadendla S."/>
            <person name="Sichtig H."/>
        </authorList>
    </citation>
    <scope>NUCLEOTIDE SEQUENCE [LARGE SCALE GENOMIC DNA]</scope>
    <source>
        <strain evidence="7">FDAARGOS_394</strain>
    </source>
</reference>
<keyword evidence="3" id="KW-0804">Transcription</keyword>
<dbReference type="InterPro" id="IPR014710">
    <property type="entry name" value="RmlC-like_jellyroll"/>
</dbReference>
<accession>A0A2A7V083</accession>
<feature type="domain" description="HTH araC/xylS-type" evidence="5">
    <location>
        <begin position="148"/>
        <end position="245"/>
    </location>
</feature>